<name>A0ACB9LUF0_BAUVA</name>
<dbReference type="EMBL" id="CM039436">
    <property type="protein sequence ID" value="KAI4314495.1"/>
    <property type="molecule type" value="Genomic_DNA"/>
</dbReference>
<organism evidence="1 2">
    <name type="scientific">Bauhinia variegata</name>
    <name type="common">Purple orchid tree</name>
    <name type="synonym">Phanera variegata</name>
    <dbReference type="NCBI Taxonomy" id="167791"/>
    <lineage>
        <taxon>Eukaryota</taxon>
        <taxon>Viridiplantae</taxon>
        <taxon>Streptophyta</taxon>
        <taxon>Embryophyta</taxon>
        <taxon>Tracheophyta</taxon>
        <taxon>Spermatophyta</taxon>
        <taxon>Magnoliopsida</taxon>
        <taxon>eudicotyledons</taxon>
        <taxon>Gunneridae</taxon>
        <taxon>Pentapetalae</taxon>
        <taxon>rosids</taxon>
        <taxon>fabids</taxon>
        <taxon>Fabales</taxon>
        <taxon>Fabaceae</taxon>
        <taxon>Cercidoideae</taxon>
        <taxon>Cercideae</taxon>
        <taxon>Bauhiniinae</taxon>
        <taxon>Bauhinia</taxon>
    </lineage>
</organism>
<keyword evidence="2" id="KW-1185">Reference proteome</keyword>
<gene>
    <name evidence="1" type="ORF">L6164_027398</name>
</gene>
<dbReference type="Proteomes" id="UP000828941">
    <property type="component" value="Chromosome 11"/>
</dbReference>
<accession>A0ACB9LUF0</accession>
<proteinExistence type="predicted"/>
<evidence type="ECO:0000313" key="1">
    <source>
        <dbReference type="EMBL" id="KAI4314495.1"/>
    </source>
</evidence>
<evidence type="ECO:0000313" key="2">
    <source>
        <dbReference type="Proteomes" id="UP000828941"/>
    </source>
</evidence>
<reference evidence="1 2" key="1">
    <citation type="journal article" date="2022" name="DNA Res.">
        <title>Chromosomal-level genome assembly of the orchid tree Bauhinia variegata (Leguminosae; Cercidoideae) supports the allotetraploid origin hypothesis of Bauhinia.</title>
        <authorList>
            <person name="Zhong Y."/>
            <person name="Chen Y."/>
            <person name="Zheng D."/>
            <person name="Pang J."/>
            <person name="Liu Y."/>
            <person name="Luo S."/>
            <person name="Meng S."/>
            <person name="Qian L."/>
            <person name="Wei D."/>
            <person name="Dai S."/>
            <person name="Zhou R."/>
        </authorList>
    </citation>
    <scope>NUCLEOTIDE SEQUENCE [LARGE SCALE GENOMIC DNA]</scope>
    <source>
        <strain evidence="1">BV-YZ2020</strain>
    </source>
</reference>
<protein>
    <submittedName>
        <fullName evidence="1">Uncharacterized protein</fullName>
    </submittedName>
</protein>
<sequence>MIQEILMGERLQRDDIIEGFGIAATTTCCTYNVYWLSTWISFRALFNHNPAMNAAGGVLGLVGGMVVETFLFIIRSSNLDSKQEVRSLFANSKLKKNQ</sequence>
<comment type="caution">
    <text evidence="1">The sequence shown here is derived from an EMBL/GenBank/DDBJ whole genome shotgun (WGS) entry which is preliminary data.</text>
</comment>